<keyword evidence="2" id="KW-0120">Carbon dioxide fixation</keyword>
<evidence type="ECO:0000256" key="2">
    <source>
        <dbReference type="ARBA" id="ARBA00023300"/>
    </source>
</evidence>
<evidence type="ECO:0000256" key="3">
    <source>
        <dbReference type="ARBA" id="ARBA00038826"/>
    </source>
</evidence>
<dbReference type="SUPFAM" id="SSF55239">
    <property type="entry name" value="RuBisCO, small subunit"/>
    <property type="match status" value="1"/>
</dbReference>
<comment type="caution">
    <text evidence="5">The sequence shown here is derived from an EMBL/GenBank/DDBJ whole genome shotgun (WGS) entry which is preliminary data.</text>
</comment>
<evidence type="ECO:0000259" key="4">
    <source>
        <dbReference type="SMART" id="SM00961"/>
    </source>
</evidence>
<proteinExistence type="inferred from homology"/>
<dbReference type="SMART" id="SM00961">
    <property type="entry name" value="RuBisCO_small"/>
    <property type="match status" value="1"/>
</dbReference>
<reference evidence="5" key="1">
    <citation type="journal article" date="2015" name="Nature">
        <title>Complex archaea that bridge the gap between prokaryotes and eukaryotes.</title>
        <authorList>
            <person name="Spang A."/>
            <person name="Saw J.H."/>
            <person name="Jorgensen S.L."/>
            <person name="Zaremba-Niedzwiedzka K."/>
            <person name="Martijn J."/>
            <person name="Lind A.E."/>
            <person name="van Eijk R."/>
            <person name="Schleper C."/>
            <person name="Guy L."/>
            <person name="Ettema T.J."/>
        </authorList>
    </citation>
    <scope>NUCLEOTIDE SEQUENCE</scope>
</reference>
<dbReference type="HAMAP" id="MF_00859">
    <property type="entry name" value="RuBisCO_S_bact"/>
    <property type="match status" value="1"/>
</dbReference>
<dbReference type="AlphaFoldDB" id="A0A0F9JCV7"/>
<dbReference type="EMBL" id="LAZR01010313">
    <property type="protein sequence ID" value="KKM67634.1"/>
    <property type="molecule type" value="Genomic_DNA"/>
</dbReference>
<name>A0A0F9JCV7_9ZZZZ</name>
<dbReference type="InterPro" id="IPR000894">
    <property type="entry name" value="RuBisCO_ssu_dom"/>
</dbReference>
<accession>A0A0F9JCV7</accession>
<dbReference type="PANTHER" id="PTHR31262:SF23">
    <property type="entry name" value="RIBULOSE BISPHOSPHATE CARBOXYLASE SMALL SUBUNIT"/>
    <property type="match status" value="1"/>
</dbReference>
<evidence type="ECO:0000313" key="5">
    <source>
        <dbReference type="EMBL" id="KKM67634.1"/>
    </source>
</evidence>
<dbReference type="Gene3D" id="3.30.190.10">
    <property type="entry name" value="Ribulose bisphosphate carboxylase, small subunit"/>
    <property type="match status" value="1"/>
</dbReference>
<feature type="domain" description="Ribulose bisphosphate carboxylase small subunit" evidence="4">
    <location>
        <begin position="4"/>
        <end position="103"/>
    </location>
</feature>
<gene>
    <name evidence="5" type="ORF">LCGC14_1469140</name>
</gene>
<comment type="subunit">
    <text evidence="3">Heterohexadecamer of 8 large and 8 small subunits.</text>
</comment>
<sequence length="129" mass="15064">MRITQGCFSFLPDLDDTQITAQIEYILSKGWAVAIEYTHDPHPRNTYWEMFGHPMFDLRDAKGAMMELDDCRKANGDGYIRVQAFDNTRGFETVMMSFIVNRPKAEPSLHMQRTEFESRSQKYAWDARA</sequence>
<protein>
    <recommendedName>
        <fullName evidence="4">Ribulose bisphosphate carboxylase small subunit domain-containing protein</fullName>
    </recommendedName>
</protein>
<evidence type="ECO:0000256" key="1">
    <source>
        <dbReference type="ARBA" id="ARBA00022567"/>
    </source>
</evidence>
<dbReference type="PANTHER" id="PTHR31262">
    <property type="entry name" value="RIBULOSE BISPHOSPHATE CARBOXYLASE SMALL CHAIN 1, CHLOROPLASTIC"/>
    <property type="match status" value="1"/>
</dbReference>
<dbReference type="InterPro" id="IPR036385">
    <property type="entry name" value="RuBisCO_ssu_sf"/>
</dbReference>
<keyword evidence="1" id="KW-0113">Calvin cycle</keyword>
<dbReference type="Pfam" id="PF00101">
    <property type="entry name" value="RuBisCO_small"/>
    <property type="match status" value="1"/>
</dbReference>
<organism evidence="5">
    <name type="scientific">marine sediment metagenome</name>
    <dbReference type="NCBI Taxonomy" id="412755"/>
    <lineage>
        <taxon>unclassified sequences</taxon>
        <taxon>metagenomes</taxon>
        <taxon>ecological metagenomes</taxon>
    </lineage>
</organism>
<dbReference type="CDD" id="cd03527">
    <property type="entry name" value="RuBisCO_small"/>
    <property type="match status" value="1"/>
</dbReference>
<dbReference type="GO" id="GO:0019253">
    <property type="term" value="P:reductive pentose-phosphate cycle"/>
    <property type="evidence" value="ECO:0007669"/>
    <property type="project" value="UniProtKB-KW"/>
</dbReference>
<dbReference type="InterPro" id="IPR024681">
    <property type="entry name" value="RuBisCO_ssu"/>
</dbReference>